<dbReference type="AlphaFoldDB" id="A0A3G2S668"/>
<evidence type="ECO:0000256" key="1">
    <source>
        <dbReference type="ARBA" id="ARBA00004141"/>
    </source>
</evidence>
<dbReference type="PANTHER" id="PTHR13439">
    <property type="entry name" value="CT120 PROTEIN"/>
    <property type="match status" value="1"/>
</dbReference>
<dbReference type="Proteomes" id="UP000269793">
    <property type="component" value="Chromosome IV"/>
</dbReference>
<dbReference type="OrthoDB" id="10266980at2759"/>
<dbReference type="STRING" id="425264.A0A3G2S668"/>
<dbReference type="GO" id="GO:0055088">
    <property type="term" value="P:lipid homeostasis"/>
    <property type="evidence" value="ECO:0007669"/>
    <property type="project" value="TreeGrafter"/>
</dbReference>
<proteinExistence type="predicted"/>
<dbReference type="EMBL" id="CP033151">
    <property type="protein sequence ID" value="AYO43360.1"/>
    <property type="molecule type" value="Genomic_DNA"/>
</dbReference>
<protein>
    <submittedName>
        <fullName evidence="8">Putative TLC domain-containing protein C17A2.02c</fullName>
    </submittedName>
</protein>
<keyword evidence="3 6" id="KW-1133">Transmembrane helix</keyword>
<evidence type="ECO:0000259" key="7">
    <source>
        <dbReference type="PROSITE" id="PS50922"/>
    </source>
</evidence>
<comment type="subcellular location">
    <subcellularLocation>
        <location evidence="1">Membrane</location>
        <topology evidence="1">Multi-pass membrane protein</topology>
    </subcellularLocation>
</comment>
<dbReference type="VEuPathDB" id="FungiDB:DNF11_2410"/>
<dbReference type="GO" id="GO:0016020">
    <property type="term" value="C:membrane"/>
    <property type="evidence" value="ECO:0007669"/>
    <property type="project" value="UniProtKB-SubCell"/>
</dbReference>
<dbReference type="SMART" id="SM00724">
    <property type="entry name" value="TLC"/>
    <property type="match status" value="1"/>
</dbReference>
<evidence type="ECO:0000313" key="9">
    <source>
        <dbReference type="Proteomes" id="UP000269793"/>
    </source>
</evidence>
<evidence type="ECO:0000256" key="4">
    <source>
        <dbReference type="ARBA" id="ARBA00023136"/>
    </source>
</evidence>
<evidence type="ECO:0000256" key="3">
    <source>
        <dbReference type="ARBA" id="ARBA00022989"/>
    </source>
</evidence>
<keyword evidence="4 5" id="KW-0472">Membrane</keyword>
<evidence type="ECO:0000256" key="6">
    <source>
        <dbReference type="SAM" id="Phobius"/>
    </source>
</evidence>
<reference evidence="8 9" key="1">
    <citation type="submission" date="2018-10" db="EMBL/GenBank/DDBJ databases">
        <title>Complete genome sequence of Malassezia restricta CBS 7877.</title>
        <authorList>
            <person name="Morand S.C."/>
            <person name="Bertignac M."/>
            <person name="Iltis A."/>
            <person name="Kolder I."/>
            <person name="Pirovano W."/>
            <person name="Jourdain R."/>
            <person name="Clavaud C."/>
        </authorList>
    </citation>
    <scope>NUCLEOTIDE SEQUENCE [LARGE SCALE GENOMIC DNA]</scope>
    <source>
        <strain evidence="8 9">CBS 7877</strain>
    </source>
</reference>
<feature type="transmembrane region" description="Helical" evidence="6">
    <location>
        <begin position="228"/>
        <end position="246"/>
    </location>
</feature>
<name>A0A3G2S668_MALR7</name>
<dbReference type="PROSITE" id="PS50922">
    <property type="entry name" value="TLC"/>
    <property type="match status" value="1"/>
</dbReference>
<sequence length="262" mass="30369">MLSKDVIEEWVTPYAEALGLPYFPRHVVTIFRSMMLWWSIQLLSHGVSPYLFPKAFANMPARKRTSWDVHIVSLVHSSIVAPLLLYYWLNIDENTDRLYGYRFQVGQLYSLSFGYFVWDVIVSLRYEGLDFIIHGLLGLSGNIFVFKPLLMFGGMGIIMWELSTPFLNIHWLLDKLGLTGSLLQFVNAMCLLLSYVTVRMIIGVSESYKIVTLLWSPAADTLALPYKLYYTLGLLVLNALNYIWFFKMLHAMRKRFLPAKKE</sequence>
<evidence type="ECO:0000313" key="8">
    <source>
        <dbReference type="EMBL" id="AYO43360.1"/>
    </source>
</evidence>
<evidence type="ECO:0000256" key="2">
    <source>
        <dbReference type="ARBA" id="ARBA00022692"/>
    </source>
</evidence>
<feature type="transmembrane region" description="Helical" evidence="6">
    <location>
        <begin position="69"/>
        <end position="89"/>
    </location>
</feature>
<dbReference type="Pfam" id="PF03798">
    <property type="entry name" value="TRAM_LAG1_CLN8"/>
    <property type="match status" value="1"/>
</dbReference>
<dbReference type="InterPro" id="IPR006634">
    <property type="entry name" value="TLC-dom"/>
</dbReference>
<keyword evidence="9" id="KW-1185">Reference proteome</keyword>
<dbReference type="PANTHER" id="PTHR13439:SF0">
    <property type="entry name" value="TOPOISOMERASE I DAMAGE AFFECTED PROTEIN 4"/>
    <property type="match status" value="1"/>
</dbReference>
<dbReference type="InterPro" id="IPR050846">
    <property type="entry name" value="TLCD"/>
</dbReference>
<feature type="transmembrane region" description="Helical" evidence="6">
    <location>
        <begin position="185"/>
        <end position="208"/>
    </location>
</feature>
<gene>
    <name evidence="8" type="ORF">DNF11_2410</name>
</gene>
<keyword evidence="2 5" id="KW-0812">Transmembrane</keyword>
<accession>A0A3G2S668</accession>
<dbReference type="GO" id="GO:0005783">
    <property type="term" value="C:endoplasmic reticulum"/>
    <property type="evidence" value="ECO:0007669"/>
    <property type="project" value="TreeGrafter"/>
</dbReference>
<organism evidence="8 9">
    <name type="scientific">Malassezia restricta (strain ATCC 96810 / NBRC 103918 / CBS 7877)</name>
    <name type="common">Seborrheic dermatitis infection agent</name>
    <dbReference type="NCBI Taxonomy" id="425264"/>
    <lineage>
        <taxon>Eukaryota</taxon>
        <taxon>Fungi</taxon>
        <taxon>Dikarya</taxon>
        <taxon>Basidiomycota</taxon>
        <taxon>Ustilaginomycotina</taxon>
        <taxon>Malasseziomycetes</taxon>
        <taxon>Malasseziales</taxon>
        <taxon>Malasseziaceae</taxon>
        <taxon>Malassezia</taxon>
    </lineage>
</organism>
<evidence type="ECO:0000256" key="5">
    <source>
        <dbReference type="PROSITE-ProRule" id="PRU00205"/>
    </source>
</evidence>
<feature type="domain" description="TLC" evidence="7">
    <location>
        <begin position="62"/>
        <end position="257"/>
    </location>
</feature>
<feature type="transmembrane region" description="Helical" evidence="6">
    <location>
        <begin position="152"/>
        <end position="173"/>
    </location>
</feature>